<reference evidence="5 6" key="1">
    <citation type="submission" date="2019-02" db="EMBL/GenBank/DDBJ databases">
        <authorList>
            <person name="Manzano-Marin A."/>
            <person name="Manzano-Marin A."/>
        </authorList>
    </citation>
    <scope>NUCLEOTIDE SEQUENCE [LARGE SCALE GENOMIC DNA]</scope>
    <source>
        <strain evidence="5 6">ErCicurvipes</strain>
    </source>
</reference>
<dbReference type="RefSeq" id="WP_157992377.1">
    <property type="nucleotide sequence ID" value="NZ_LR217713.1"/>
</dbReference>
<keyword evidence="3" id="KW-0862">Zinc</keyword>
<dbReference type="InterPro" id="IPR014182">
    <property type="entry name" value="ADH_Zn_typ-1"/>
</dbReference>
<dbReference type="OrthoDB" id="9785812at2"/>
<dbReference type="GO" id="GO:0016491">
    <property type="term" value="F:oxidoreductase activity"/>
    <property type="evidence" value="ECO:0007669"/>
    <property type="project" value="UniProtKB-KW"/>
</dbReference>
<protein>
    <recommendedName>
        <fullName evidence="3">Zinc-type alcohol dehydrogenase-like protein</fullName>
    </recommendedName>
</protein>
<dbReference type="InterPro" id="IPR036291">
    <property type="entry name" value="NAD(P)-bd_dom_sf"/>
</dbReference>
<evidence type="ECO:0000256" key="3">
    <source>
        <dbReference type="RuleBase" id="RU364000"/>
    </source>
</evidence>
<gene>
    <name evidence="5" type="ORF">ERCICURV3402_041</name>
</gene>
<dbReference type="PANTHER" id="PTHR44154:SF1">
    <property type="entry name" value="QUINONE OXIDOREDUCTASE"/>
    <property type="match status" value="1"/>
</dbReference>
<dbReference type="SUPFAM" id="SSF50129">
    <property type="entry name" value="GroES-like"/>
    <property type="match status" value="1"/>
</dbReference>
<keyword evidence="3" id="KW-0479">Metal-binding</keyword>
<organism evidence="5 6">
    <name type="scientific">Candidatus Erwinia haradaeae</name>
    <dbReference type="NCBI Taxonomy" id="1922217"/>
    <lineage>
        <taxon>Bacteria</taxon>
        <taxon>Pseudomonadati</taxon>
        <taxon>Pseudomonadota</taxon>
        <taxon>Gammaproteobacteria</taxon>
        <taxon>Enterobacterales</taxon>
        <taxon>Erwiniaceae</taxon>
        <taxon>Erwinia</taxon>
    </lineage>
</organism>
<keyword evidence="2" id="KW-0521">NADP</keyword>
<dbReference type="SMART" id="SM00829">
    <property type="entry name" value="PKS_ER"/>
    <property type="match status" value="1"/>
</dbReference>
<dbReference type="Gene3D" id="3.40.50.720">
    <property type="entry name" value="NAD(P)-binding Rossmann-like Domain"/>
    <property type="match status" value="1"/>
</dbReference>
<dbReference type="AlphaFoldDB" id="A0A451D7E0"/>
<dbReference type="InterPro" id="IPR011032">
    <property type="entry name" value="GroES-like_sf"/>
</dbReference>
<evidence type="ECO:0000313" key="6">
    <source>
        <dbReference type="Proteomes" id="UP000294441"/>
    </source>
</evidence>
<dbReference type="GO" id="GO:0008270">
    <property type="term" value="F:zinc ion binding"/>
    <property type="evidence" value="ECO:0007669"/>
    <property type="project" value="InterPro"/>
</dbReference>
<keyword evidence="3" id="KW-0560">Oxidoreductase</keyword>
<dbReference type="NCBIfam" id="TIGR02817">
    <property type="entry name" value="adh_fam_1"/>
    <property type="match status" value="1"/>
</dbReference>
<dbReference type="Proteomes" id="UP000294441">
    <property type="component" value="Chromosome 1"/>
</dbReference>
<dbReference type="PANTHER" id="PTHR44154">
    <property type="entry name" value="QUINONE OXIDOREDUCTASE"/>
    <property type="match status" value="1"/>
</dbReference>
<feature type="domain" description="Enoyl reductase (ER)" evidence="4">
    <location>
        <begin position="14"/>
        <end position="331"/>
    </location>
</feature>
<dbReference type="CDD" id="cd08252">
    <property type="entry name" value="AL_MDR"/>
    <property type="match status" value="1"/>
</dbReference>
<evidence type="ECO:0000313" key="5">
    <source>
        <dbReference type="EMBL" id="VFP81716.1"/>
    </source>
</evidence>
<accession>A0A451D7E0</accession>
<dbReference type="Pfam" id="PF08240">
    <property type="entry name" value="ADH_N"/>
    <property type="match status" value="1"/>
</dbReference>
<dbReference type="GeneID" id="66304320"/>
<dbReference type="EMBL" id="LR217713">
    <property type="protein sequence ID" value="VFP81716.1"/>
    <property type="molecule type" value="Genomic_DNA"/>
</dbReference>
<proteinExistence type="inferred from homology"/>
<evidence type="ECO:0000256" key="2">
    <source>
        <dbReference type="ARBA" id="ARBA00022857"/>
    </source>
</evidence>
<evidence type="ECO:0000256" key="1">
    <source>
        <dbReference type="ARBA" id="ARBA00010371"/>
    </source>
</evidence>
<dbReference type="InterPro" id="IPR013154">
    <property type="entry name" value="ADH-like_N"/>
</dbReference>
<evidence type="ECO:0000259" key="4">
    <source>
        <dbReference type="SMART" id="SM00829"/>
    </source>
</evidence>
<sequence length="333" mass="37037">MKYKAISINPKNPNQFIEIQQPTLYPNPYDLVVEVKAISVNPIDLKIRQEHQKTSLQYPRILGWDASGVVLTIGDQVENFKPGDHVFYAGELNRSGSNTTSQLVDSRITGYKPKTLSWGEAAVIPLTALTAWEGLFDRLHINDSDQNKTLLIIGGAGGVGSLAIPLAKLYSKVKVIATSSREESLKWCLNRGADLVINYKNMPVELKIHGLKYIDYIFCLNDIDSHWPAISEIISPQGQICTIVSNNHPLDLTVLKIKSAALHFEFIYTRSLFTTSDLSSQGDILNMISKNLDEKQLTSSLHTTLYGLNIDNILHAHKLIQNGHVCGKIGIVY</sequence>
<dbReference type="InterPro" id="IPR013149">
    <property type="entry name" value="ADH-like_C"/>
</dbReference>
<dbReference type="SUPFAM" id="SSF51735">
    <property type="entry name" value="NAD(P)-binding Rossmann-fold domains"/>
    <property type="match status" value="1"/>
</dbReference>
<dbReference type="InterPro" id="IPR020843">
    <property type="entry name" value="ER"/>
</dbReference>
<comment type="similarity">
    <text evidence="1 3">Belongs to the zinc-containing alcohol dehydrogenase family. Quinone oxidoreductase subfamily.</text>
</comment>
<dbReference type="Pfam" id="PF00107">
    <property type="entry name" value="ADH_zinc_N"/>
    <property type="match status" value="1"/>
</dbReference>
<dbReference type="InterPro" id="IPR051603">
    <property type="entry name" value="Zinc-ADH_QOR/CCCR"/>
</dbReference>
<name>A0A451D7E0_9GAMM</name>
<dbReference type="Gene3D" id="3.90.180.10">
    <property type="entry name" value="Medium-chain alcohol dehydrogenases, catalytic domain"/>
    <property type="match status" value="1"/>
</dbReference>